<protein>
    <submittedName>
        <fullName evidence="2">Uncharacterized protein</fullName>
    </submittedName>
</protein>
<name>A0A9P8TQH8_WICPI</name>
<sequence>MEPRFLLVRQNGVDTGEGLLDMLQDWRSGDPSDSFQISGCGDVVSLVPDVERGDNQYHKQEQRHVKGDEPQNQNGSDDGPEEPCKHPWDRFVDLVDVTGEPI</sequence>
<gene>
    <name evidence="2" type="ORF">WICPIJ_001576</name>
</gene>
<reference evidence="2" key="1">
    <citation type="journal article" date="2021" name="Open Biol.">
        <title>Shared evolutionary footprints suggest mitochondrial oxidative damage underlies multiple complex I losses in fungi.</title>
        <authorList>
            <person name="Schikora-Tamarit M.A."/>
            <person name="Marcet-Houben M."/>
            <person name="Nosek J."/>
            <person name="Gabaldon T."/>
        </authorList>
    </citation>
    <scope>NUCLEOTIDE SEQUENCE</scope>
    <source>
        <strain evidence="2">CBS2887</strain>
    </source>
</reference>
<comment type="caution">
    <text evidence="2">The sequence shown here is derived from an EMBL/GenBank/DDBJ whole genome shotgun (WGS) entry which is preliminary data.</text>
</comment>
<feature type="compositionally biased region" description="Basic and acidic residues" evidence="1">
    <location>
        <begin position="53"/>
        <end position="69"/>
    </location>
</feature>
<keyword evidence="3" id="KW-1185">Reference proteome</keyword>
<dbReference type="Proteomes" id="UP000774326">
    <property type="component" value="Unassembled WGS sequence"/>
</dbReference>
<organism evidence="2 3">
    <name type="scientific">Wickerhamomyces pijperi</name>
    <name type="common">Yeast</name>
    <name type="synonym">Pichia pijperi</name>
    <dbReference type="NCBI Taxonomy" id="599730"/>
    <lineage>
        <taxon>Eukaryota</taxon>
        <taxon>Fungi</taxon>
        <taxon>Dikarya</taxon>
        <taxon>Ascomycota</taxon>
        <taxon>Saccharomycotina</taxon>
        <taxon>Saccharomycetes</taxon>
        <taxon>Phaffomycetales</taxon>
        <taxon>Wickerhamomycetaceae</taxon>
        <taxon>Wickerhamomyces</taxon>
    </lineage>
</organism>
<dbReference type="EMBL" id="JAEUBG010000835">
    <property type="protein sequence ID" value="KAH3687466.1"/>
    <property type="molecule type" value="Genomic_DNA"/>
</dbReference>
<evidence type="ECO:0000313" key="3">
    <source>
        <dbReference type="Proteomes" id="UP000774326"/>
    </source>
</evidence>
<evidence type="ECO:0000313" key="2">
    <source>
        <dbReference type="EMBL" id="KAH3687466.1"/>
    </source>
</evidence>
<dbReference type="AlphaFoldDB" id="A0A9P8TQH8"/>
<reference evidence="2" key="2">
    <citation type="submission" date="2021-01" db="EMBL/GenBank/DDBJ databases">
        <authorList>
            <person name="Schikora-Tamarit M.A."/>
        </authorList>
    </citation>
    <scope>NUCLEOTIDE SEQUENCE</scope>
    <source>
        <strain evidence="2">CBS2887</strain>
    </source>
</reference>
<proteinExistence type="predicted"/>
<feature type="region of interest" description="Disordered" evidence="1">
    <location>
        <begin position="53"/>
        <end position="88"/>
    </location>
</feature>
<accession>A0A9P8TQH8</accession>
<evidence type="ECO:0000256" key="1">
    <source>
        <dbReference type="SAM" id="MobiDB-lite"/>
    </source>
</evidence>